<reference evidence="1" key="1">
    <citation type="submission" date="2024-04" db="EMBL/GenBank/DDBJ databases">
        <authorList>
            <consortium name="Molecular Ecology Group"/>
        </authorList>
    </citation>
    <scope>NUCLEOTIDE SEQUENCE</scope>
</reference>
<gene>
    <name evidence="1" type="ORF">LPLAT_LOCUS3043</name>
</gene>
<dbReference type="Proteomes" id="UP001497644">
    <property type="component" value="Chromosome 12"/>
</dbReference>
<dbReference type="AlphaFoldDB" id="A0AAV2NA10"/>
<name>A0AAV2NA10_9HYME</name>
<keyword evidence="2" id="KW-1185">Reference proteome</keyword>
<evidence type="ECO:0000313" key="1">
    <source>
        <dbReference type="EMBL" id="CAL1676948.1"/>
    </source>
</evidence>
<protein>
    <submittedName>
        <fullName evidence="1">Uncharacterized protein</fullName>
    </submittedName>
</protein>
<accession>A0AAV2NA10</accession>
<organism evidence="1 2">
    <name type="scientific">Lasius platythorax</name>
    <dbReference type="NCBI Taxonomy" id="488582"/>
    <lineage>
        <taxon>Eukaryota</taxon>
        <taxon>Metazoa</taxon>
        <taxon>Ecdysozoa</taxon>
        <taxon>Arthropoda</taxon>
        <taxon>Hexapoda</taxon>
        <taxon>Insecta</taxon>
        <taxon>Pterygota</taxon>
        <taxon>Neoptera</taxon>
        <taxon>Endopterygota</taxon>
        <taxon>Hymenoptera</taxon>
        <taxon>Apocrita</taxon>
        <taxon>Aculeata</taxon>
        <taxon>Formicoidea</taxon>
        <taxon>Formicidae</taxon>
        <taxon>Formicinae</taxon>
        <taxon>Lasius</taxon>
        <taxon>Lasius</taxon>
    </lineage>
</organism>
<evidence type="ECO:0000313" key="2">
    <source>
        <dbReference type="Proteomes" id="UP001497644"/>
    </source>
</evidence>
<dbReference type="EMBL" id="OZ034835">
    <property type="protein sequence ID" value="CAL1676948.1"/>
    <property type="molecule type" value="Genomic_DNA"/>
</dbReference>
<sequence>MQNRELISGNSVVSNNNCLIDMEIGEEKDKDLRGRLVFKMDGDGWQEEIVGDILAAIPGYMLTEGRAAVNR</sequence>
<proteinExistence type="predicted"/>